<dbReference type="PANTHER" id="PTHR43022">
    <property type="entry name" value="PROTEIN SMF"/>
    <property type="match status" value="1"/>
</dbReference>
<dbReference type="InterPro" id="IPR041614">
    <property type="entry name" value="DprA_WH"/>
</dbReference>
<comment type="similarity">
    <text evidence="1">Belongs to the DprA/Smf family.</text>
</comment>
<dbReference type="Pfam" id="PF17782">
    <property type="entry name" value="WHD_DprA"/>
    <property type="match status" value="1"/>
</dbReference>
<evidence type="ECO:0000259" key="2">
    <source>
        <dbReference type="Pfam" id="PF02481"/>
    </source>
</evidence>
<protein>
    <submittedName>
        <fullName evidence="4">DNA-processing protein DprA</fullName>
    </submittedName>
</protein>
<dbReference type="KEGG" id="eaj:Q3M24_00210"/>
<feature type="domain" description="Smf/DprA SLOG" evidence="2">
    <location>
        <begin position="85"/>
        <end position="293"/>
    </location>
</feature>
<proteinExistence type="inferred from homology"/>
<dbReference type="PANTHER" id="PTHR43022:SF1">
    <property type="entry name" value="PROTEIN SMF"/>
    <property type="match status" value="1"/>
</dbReference>
<dbReference type="SUPFAM" id="SSF102405">
    <property type="entry name" value="MCP/YpsA-like"/>
    <property type="match status" value="1"/>
</dbReference>
<feature type="domain" description="DprA winged helix" evidence="3">
    <location>
        <begin position="325"/>
        <end position="381"/>
    </location>
</feature>
<dbReference type="EMBL" id="CP159373">
    <property type="protein sequence ID" value="XCN73223.1"/>
    <property type="molecule type" value="Genomic_DNA"/>
</dbReference>
<dbReference type="Gene3D" id="3.40.50.450">
    <property type="match status" value="1"/>
</dbReference>
<sequence>MEGRNDILDWLALRALPGLGCVLVRRLLAAFGTPDKVLAAGKAVAEVQGVGRNIATLLSSSSHLDKARFWAEKEYARVQTENIQLLCCEDPCYPSLLLNLHDYPILLYCKGNLDDLTWPAVAIVGSRTPTEYGAGVSSSLAGQLVGKGFAVVSGMARGIDGQAHIGALEAGGRTIAVLGCGVDVVYPGEHRVLHGQIEKDGLLLSEYPLGTPPYKSHFPARNRLVSGLCLGVVIVEAASRSGALITARQALEQNREVFAVPGRIDSPQSEGTLQLLRQGATLVRSVDDILVELPPLSYSGKVPPCPPDTEQCTTAPVVVKQKVQPVPDDLSLSEQQLLSCIQDIAIDIEELSELSTLPLNTLHAVLLGLELKGLIRQLPGQQYVRA</sequence>
<dbReference type="GO" id="GO:0009294">
    <property type="term" value="P:DNA-mediated transformation"/>
    <property type="evidence" value="ECO:0007669"/>
    <property type="project" value="InterPro"/>
</dbReference>
<dbReference type="AlphaFoldDB" id="A0AAU8LVB8"/>
<dbReference type="Pfam" id="PF02481">
    <property type="entry name" value="DNA_processg_A"/>
    <property type="match status" value="1"/>
</dbReference>
<accession>A0AAU8LVB8</accession>
<evidence type="ECO:0000259" key="3">
    <source>
        <dbReference type="Pfam" id="PF17782"/>
    </source>
</evidence>
<dbReference type="Gene3D" id="1.10.10.10">
    <property type="entry name" value="Winged helix-like DNA-binding domain superfamily/Winged helix DNA-binding domain"/>
    <property type="match status" value="1"/>
</dbReference>
<dbReference type="InterPro" id="IPR057666">
    <property type="entry name" value="DrpA_SLOG"/>
</dbReference>
<dbReference type="InterPro" id="IPR003488">
    <property type="entry name" value="DprA"/>
</dbReference>
<reference evidence="4" key="2">
    <citation type="submission" date="2024-06" db="EMBL/GenBank/DDBJ databases">
        <authorList>
            <person name="Plum-Jensen L.E."/>
            <person name="Schramm A."/>
            <person name="Marshall I.P.G."/>
        </authorList>
    </citation>
    <scope>NUCLEOTIDE SEQUENCE</scope>
    <source>
        <strain evidence="4">Rat1</strain>
    </source>
</reference>
<dbReference type="InterPro" id="IPR036388">
    <property type="entry name" value="WH-like_DNA-bd_sf"/>
</dbReference>
<evidence type="ECO:0000313" key="4">
    <source>
        <dbReference type="EMBL" id="XCN73223.1"/>
    </source>
</evidence>
<reference evidence="4" key="1">
    <citation type="journal article" date="2024" name="Syst. Appl. Microbiol.">
        <title>First single-strain enrichments of Electrothrix cable bacteria, description of E. aestuarii sp. nov. and E. rattekaaiensis sp. nov., and proposal of a cable bacteria taxonomy following the rules of the SeqCode.</title>
        <authorList>
            <person name="Plum-Jensen L.E."/>
            <person name="Schramm A."/>
            <person name="Marshall I.P.G."/>
        </authorList>
    </citation>
    <scope>NUCLEOTIDE SEQUENCE</scope>
    <source>
        <strain evidence="4">Rat1</strain>
    </source>
</reference>
<evidence type="ECO:0000256" key="1">
    <source>
        <dbReference type="ARBA" id="ARBA00006525"/>
    </source>
</evidence>
<organism evidence="4">
    <name type="scientific">Candidatus Electrothrix aestuarii</name>
    <dbReference type="NCBI Taxonomy" id="3062594"/>
    <lineage>
        <taxon>Bacteria</taxon>
        <taxon>Pseudomonadati</taxon>
        <taxon>Thermodesulfobacteriota</taxon>
        <taxon>Desulfobulbia</taxon>
        <taxon>Desulfobulbales</taxon>
        <taxon>Desulfobulbaceae</taxon>
        <taxon>Candidatus Electrothrix</taxon>
    </lineage>
</organism>
<name>A0AAU8LVB8_9BACT</name>
<dbReference type="NCBIfam" id="TIGR00732">
    <property type="entry name" value="dprA"/>
    <property type="match status" value="1"/>
</dbReference>
<gene>
    <name evidence="4" type="primary">dprA</name>
    <name evidence="4" type="ORF">Q3M24_00210</name>
</gene>